<feature type="domain" description="T6SS Phospholipase effector Tle1-like catalytic" evidence="2">
    <location>
        <begin position="66"/>
        <end position="395"/>
    </location>
</feature>
<dbReference type="AlphaFoldDB" id="A0A8H5AW54"/>
<dbReference type="SUPFAM" id="SSF53474">
    <property type="entry name" value="alpha/beta-Hydrolases"/>
    <property type="match status" value="1"/>
</dbReference>
<dbReference type="Pfam" id="PF09994">
    <property type="entry name" value="T6SS_Tle1-like_cat"/>
    <property type="match status" value="1"/>
</dbReference>
<gene>
    <name evidence="3" type="ORF">D9611_009546</name>
</gene>
<keyword evidence="4" id="KW-1185">Reference proteome</keyword>
<evidence type="ECO:0000313" key="4">
    <source>
        <dbReference type="Proteomes" id="UP000541558"/>
    </source>
</evidence>
<dbReference type="OrthoDB" id="3162439at2759"/>
<name>A0A8H5AW54_9AGAR</name>
<comment type="caution">
    <text evidence="3">The sequence shown here is derived from an EMBL/GenBank/DDBJ whole genome shotgun (WGS) entry which is preliminary data.</text>
</comment>
<sequence length="517" mass="57889">MTEPVFADSNIATSHLSDSEVVNNIRSENAGGRHDQHIELPAEAAQTGSSVQKETKTLGVQTARGRTLVLCFDGTAGQYDNKNSNVVKLCSLLSKDPAGQLCYYQPGVGTYFKPGIVSPLLRWGAKLMDLGIAWYLNEHVLDGYKFIMQNYSHGDNICLFGFSRGAYTARALAGMLHKVGLLPRDNHAQMPFAFKLYQREDQAGLNLCAGFKRTYCHNVAVDFVGVWDTVASVGALMGRTLPFTNSNASIRTFRHALALDERRARYRPNMWHRAPPKVKAPIFSKTAEAPPEHVLPPRQDSQSSSSSEEDVVSRPHKRMSIFKRAFTVAGTDPEKAAYASVRDDKGRIPRNSTDGQNDVLEVWFSGCHSDVGGGAVQNGAKHSLSYITLRWMVRQAASTGSGVKFNLEALAKAGIDIEDSAAQGPLDEMDKADLAEDVHDKLKKMPLWWILEIMPMTYVWQDKENKWHRSWKWHLGKGRTIHDHHPKLHETVRVRTLQKDDYKPKAKWEEGNETYVR</sequence>
<dbReference type="PANTHER" id="PTHR33840">
    <property type="match status" value="1"/>
</dbReference>
<accession>A0A8H5AW54</accession>
<dbReference type="InterPro" id="IPR029058">
    <property type="entry name" value="AB_hydrolase_fold"/>
</dbReference>
<dbReference type="Proteomes" id="UP000541558">
    <property type="component" value="Unassembled WGS sequence"/>
</dbReference>
<proteinExistence type="predicted"/>
<dbReference type="InterPro" id="IPR018712">
    <property type="entry name" value="Tle1-like_cat"/>
</dbReference>
<feature type="region of interest" description="Disordered" evidence="1">
    <location>
        <begin position="288"/>
        <end position="315"/>
    </location>
</feature>
<dbReference type="EMBL" id="JAACJK010000225">
    <property type="protein sequence ID" value="KAF5311678.1"/>
    <property type="molecule type" value="Genomic_DNA"/>
</dbReference>
<evidence type="ECO:0000256" key="1">
    <source>
        <dbReference type="SAM" id="MobiDB-lite"/>
    </source>
</evidence>
<dbReference type="PANTHER" id="PTHR33840:SF2">
    <property type="entry name" value="TLE1 PHOSPHOLIPASE DOMAIN-CONTAINING PROTEIN"/>
    <property type="match status" value="1"/>
</dbReference>
<organism evidence="3 4">
    <name type="scientific">Ephemerocybe angulata</name>
    <dbReference type="NCBI Taxonomy" id="980116"/>
    <lineage>
        <taxon>Eukaryota</taxon>
        <taxon>Fungi</taxon>
        <taxon>Dikarya</taxon>
        <taxon>Basidiomycota</taxon>
        <taxon>Agaricomycotina</taxon>
        <taxon>Agaricomycetes</taxon>
        <taxon>Agaricomycetidae</taxon>
        <taxon>Agaricales</taxon>
        <taxon>Agaricineae</taxon>
        <taxon>Psathyrellaceae</taxon>
        <taxon>Ephemerocybe</taxon>
    </lineage>
</organism>
<evidence type="ECO:0000259" key="2">
    <source>
        <dbReference type="Pfam" id="PF09994"/>
    </source>
</evidence>
<reference evidence="3 4" key="1">
    <citation type="journal article" date="2020" name="ISME J.">
        <title>Uncovering the hidden diversity of litter-decomposition mechanisms in mushroom-forming fungi.</title>
        <authorList>
            <person name="Floudas D."/>
            <person name="Bentzer J."/>
            <person name="Ahren D."/>
            <person name="Johansson T."/>
            <person name="Persson P."/>
            <person name="Tunlid A."/>
        </authorList>
    </citation>
    <scope>NUCLEOTIDE SEQUENCE [LARGE SCALE GENOMIC DNA]</scope>
    <source>
        <strain evidence="3 4">CBS 175.51</strain>
    </source>
</reference>
<protein>
    <recommendedName>
        <fullName evidence="2">T6SS Phospholipase effector Tle1-like catalytic domain-containing protein</fullName>
    </recommendedName>
</protein>
<evidence type="ECO:0000313" key="3">
    <source>
        <dbReference type="EMBL" id="KAF5311678.1"/>
    </source>
</evidence>